<evidence type="ECO:0000313" key="2">
    <source>
        <dbReference type="Proteomes" id="UP000240572"/>
    </source>
</evidence>
<dbReference type="Pfam" id="PF13585">
    <property type="entry name" value="CHU_C"/>
    <property type="match status" value="1"/>
</dbReference>
<gene>
    <name evidence="1" type="ORF">B0I18_11457</name>
</gene>
<proteinExistence type="predicted"/>
<reference evidence="1 2" key="1">
    <citation type="submission" date="2018-03" db="EMBL/GenBank/DDBJ databases">
        <title>Genomic Encyclopedia of Type Strains, Phase III (KMG-III): the genomes of soil and plant-associated and newly described type strains.</title>
        <authorList>
            <person name="Whitman W."/>
        </authorList>
    </citation>
    <scope>NUCLEOTIDE SEQUENCE [LARGE SCALE GENOMIC DNA]</scope>
    <source>
        <strain evidence="1 2">CGMCC 1.12700</strain>
    </source>
</reference>
<dbReference type="Proteomes" id="UP000240572">
    <property type="component" value="Unassembled WGS sequence"/>
</dbReference>
<evidence type="ECO:0000313" key="1">
    <source>
        <dbReference type="EMBL" id="PSK88845.1"/>
    </source>
</evidence>
<name>A0A2P8CV56_9BACT</name>
<accession>A0A2P8CV56</accession>
<dbReference type="NCBIfam" id="TIGR04131">
    <property type="entry name" value="Bac_Flav_CTERM"/>
    <property type="match status" value="1"/>
</dbReference>
<dbReference type="RefSeq" id="WP_106525203.1">
    <property type="nucleotide sequence ID" value="NZ_PYGD01000014.1"/>
</dbReference>
<keyword evidence="2" id="KW-1185">Reference proteome</keyword>
<protein>
    <submittedName>
        <fullName evidence="1">Gliding motility-associated-like protein</fullName>
    </submittedName>
</protein>
<dbReference type="EMBL" id="PYGD01000014">
    <property type="protein sequence ID" value="PSK88845.1"/>
    <property type="molecule type" value="Genomic_DNA"/>
</dbReference>
<organism evidence="1 2">
    <name type="scientific">Taibaiella chishuiensis</name>
    <dbReference type="NCBI Taxonomy" id="1434707"/>
    <lineage>
        <taxon>Bacteria</taxon>
        <taxon>Pseudomonadati</taxon>
        <taxon>Bacteroidota</taxon>
        <taxon>Chitinophagia</taxon>
        <taxon>Chitinophagales</taxon>
        <taxon>Chitinophagaceae</taxon>
        <taxon>Taibaiella</taxon>
    </lineage>
</organism>
<sequence length="1690" mass="177625">MKSRLPPHPASLKRITGFRFLLLGCIFTAGTGRAQNLLYNGSFTAQPASQWGAVAPGTVTETTNPESTYGGASATNIVAEVDAEATLRRTAIPVVAGQAYHFAYRYSRRTSNGPASNPNTVNVRLYNGANTFLAQSVAASNSSWTWQCFTGTFTPTTNAVALDMTSQNPAGVTSGTLVDDITLTPVNQPITATGTPCRGKTIILSAPDFPGDPDSKYTNHSWTGPNGFTATGSSVTLTNVQPLQSGVYTCTMTLNSCLQVSGQYQLTIAPYPTGIDVKTICQGKSYVFNGVAYTTANNTAKDTFQTAAGCDSIVTLNLTVTPYPTGTDVKTICQGKSYVFNGITYTTANNTAKDTFQTAAGCDSIVTLNLTVTPYLTGTANVTICQGKSYSFNGTTYTTSQSGLKDTLQTAAGCDSIVTLNLTVTPYLTGTDIKTICQGQSYVFNGITYTTANNTAKDTFQTAAGCDSIVTLNLTVTPYLTGTAHVTICQGKSYSFNGATYTTSQSGLKDTLQNAAGCDSIVTLNLTVAPYLTGTADVTICQGQGYSFNGSTYTTSQSGLKDTLQNAAGCDSIVTLNLTVTPYPTGTDVKTICQGKSYVFNGVTYTTTNNTAKDTFQTAAGCDSIVTLNLTVTPYLTGTAHVTICQGQSYSFNGTTYTTSQSGLKDTLQTAAGCDSIVTLNLTVTPYPTGIDVKTICQGQSYLFNGVTYTTSQSGLKDTLQTAAGCDSIVTLNLTVSPYLTGTDIKTICQGQSYLFNGVTYTTSNSTARDTLTTAGGCDSIVTLNLTVSPYLTGTANITICQGQSYSFNGATYTTSQSGLKDTLQTVAGCDSIVTLNLTVTPYLTGTDVKTICQGQSYLFNGVTYTTSNSTAKDTVTTAGGCDSIVTLNLTVTPYLTGTADVTICQGQSYSFNGSTYTTSQSGLKDTLQTAAGCDSIVTLNLTVTPYLTGTDVKTICQGQSYLFNGVMYTTSNSTARDTLTTAGGCDSIVTLNLTVSPYLTGTDIKTICQGQSYVFNGVTYTTTNNTAKDTFLTAAGCDSIVTLNLTVSPYFTGTDVKTICQGQSYLFNGVTYTTSNSTARDTLTTAGGCDSIVTLNLTVTPYLTGTANVTICQGQSYSFNGSTYTTSQSGLKDTLQTAAGCDSIVTLNLTVSPYLTGTDVKTICQGQSYVFNGVTYTTANNTAKDTFQTAAGCDSIVTLNLTVTPYLTGTDIKTICQGQSYLFNGITYTTSNSTARDTLATAGGCDSIVTLNLTVSPYLTGTDVRTICQGQSYLFNGVTYTTSNSTARDTLTTAGGCDSIVTLNLTVTPYLTGTANITICQGQGYSFNGITYTTSQSGLKDTLQTVAGCDSIVTLNLTVSPYLTGTDVKTICQGQGYLFNGVTYTTSNSTARDTLTTAGGCDSIVTLNLTVTPYLTGTVHVTICQGQGYSFNGSTYTTSQSGLKDTLQTVAGCDSIVTLNLTVTPYLAGIDEQVICQGQAYVFNGITYTAANNTATDTLLTAAGCDSIVTLQLTVNPLPTVGISIDTERSGAFCTGDSVRLRATGATDYTWSDYRGAMGNGETITVLLTQAGNTFRVKGRDDNSCTDTAQIAINTEPCCKVYMPNAFSPNGDGLNDEIGPVTQGHPLGYRFRVFNRWGQLVFVSYKIEERWKGTMNGAPADMGTYYYVVGGTCVDGTPIHLQGDIVLIR</sequence>
<comment type="caution">
    <text evidence="1">The sequence shown here is derived from an EMBL/GenBank/DDBJ whole genome shotgun (WGS) entry which is preliminary data.</text>
</comment>
<dbReference type="OrthoDB" id="602238at2"/>
<dbReference type="InterPro" id="IPR026341">
    <property type="entry name" value="T9SS_type_B"/>
</dbReference>